<reference evidence="1 2" key="1">
    <citation type="submission" date="2018-08" db="EMBL/GenBank/DDBJ databases">
        <title>Vibrio isolated from the Eastern China Marginal Seas.</title>
        <authorList>
            <person name="Li Y."/>
        </authorList>
    </citation>
    <scope>NUCLEOTIDE SEQUENCE [LARGE SCALE GENOMIC DNA]</scope>
    <source>
        <strain evidence="1 2">BEI233</strain>
    </source>
</reference>
<gene>
    <name evidence="1" type="ORF">DZ860_15305</name>
</gene>
<comment type="caution">
    <text evidence="1">The sequence shown here is derived from an EMBL/GenBank/DDBJ whole genome shotgun (WGS) entry which is preliminary data.</text>
</comment>
<dbReference type="AlphaFoldDB" id="A0A3A6QPJ8"/>
<accession>A0A3A6QPJ8</accession>
<evidence type="ECO:0000313" key="1">
    <source>
        <dbReference type="EMBL" id="RJX69553.1"/>
    </source>
</evidence>
<dbReference type="Proteomes" id="UP000273252">
    <property type="component" value="Unassembled WGS sequence"/>
</dbReference>
<dbReference type="EMBL" id="QVMU01000015">
    <property type="protein sequence ID" value="RJX69553.1"/>
    <property type="molecule type" value="Genomic_DNA"/>
</dbReference>
<dbReference type="RefSeq" id="WP_120032875.1">
    <property type="nucleotide sequence ID" value="NZ_QVMU01000015.1"/>
</dbReference>
<dbReference type="OrthoDB" id="6488871at2"/>
<name>A0A3A6QPJ8_9VIBR</name>
<organism evidence="1 2">
    <name type="scientific">Vibrio sinensis</name>
    <dbReference type="NCBI Taxonomy" id="2302434"/>
    <lineage>
        <taxon>Bacteria</taxon>
        <taxon>Pseudomonadati</taxon>
        <taxon>Pseudomonadota</taxon>
        <taxon>Gammaproteobacteria</taxon>
        <taxon>Vibrionales</taxon>
        <taxon>Vibrionaceae</taxon>
        <taxon>Vibrio</taxon>
    </lineage>
</organism>
<evidence type="ECO:0000313" key="2">
    <source>
        <dbReference type="Proteomes" id="UP000273252"/>
    </source>
</evidence>
<protein>
    <submittedName>
        <fullName evidence="1">Transporter</fullName>
    </submittedName>
</protein>
<proteinExistence type="predicted"/>
<sequence>MEHQGKACVIFDYTSFLGASCNKKWTFLEAMSSFAPIFSVAWKDTVNRGLSPEDELWDLAMKSMSAGRSDESNLRTLVKLAKDQGIAELKLVMPYELDNQQLERIQTKSKVVIKRLQQDELSITF</sequence>
<keyword evidence="2" id="KW-1185">Reference proteome</keyword>